<comment type="subcellular location">
    <subcellularLocation>
        <location evidence="11">Cytoplasm</location>
    </subcellularLocation>
</comment>
<evidence type="ECO:0000313" key="16">
    <source>
        <dbReference type="Proteomes" id="UP000256845"/>
    </source>
</evidence>
<evidence type="ECO:0000256" key="5">
    <source>
        <dbReference type="ARBA" id="ARBA00037569"/>
    </source>
</evidence>
<dbReference type="RefSeq" id="WP_115934639.1">
    <property type="nucleotide sequence ID" value="NZ_QRDW01000001.1"/>
</dbReference>
<dbReference type="GO" id="GO:0008650">
    <property type="term" value="F:rRNA (uridine-2'-O-)-methyltransferase activity"/>
    <property type="evidence" value="ECO:0007669"/>
    <property type="project" value="UniProtKB-UniRule"/>
</dbReference>
<dbReference type="InterPro" id="IPR015507">
    <property type="entry name" value="rRNA-MeTfrase_E"/>
</dbReference>
<evidence type="ECO:0000256" key="9">
    <source>
        <dbReference type="ARBA" id="ARBA00042745"/>
    </source>
</evidence>
<feature type="domain" description="Ribosomal RNA methyltransferase FtsJ" evidence="14">
    <location>
        <begin position="68"/>
        <end position="243"/>
    </location>
</feature>
<dbReference type="HAMAP" id="MF_01547">
    <property type="entry name" value="RNA_methyltr_E"/>
    <property type="match status" value="1"/>
</dbReference>
<keyword evidence="1 11" id="KW-0698">rRNA processing</keyword>
<dbReference type="OrthoDB" id="9790080at2"/>
<feature type="compositionally biased region" description="Basic residues" evidence="13">
    <location>
        <begin position="1"/>
        <end position="17"/>
    </location>
</feature>
<feature type="binding site" evidence="11">
    <location>
        <position position="160"/>
    </location>
    <ligand>
        <name>S-adenosyl-L-methionine</name>
        <dbReference type="ChEBI" id="CHEBI:59789"/>
    </ligand>
</feature>
<dbReference type="GO" id="GO:0005737">
    <property type="term" value="C:cytoplasm"/>
    <property type="evidence" value="ECO:0007669"/>
    <property type="project" value="UniProtKB-SubCell"/>
</dbReference>
<feature type="region of interest" description="Disordered" evidence="13">
    <location>
        <begin position="1"/>
        <end position="24"/>
    </location>
</feature>
<dbReference type="PANTHER" id="PTHR10920:SF18">
    <property type="entry name" value="RRNA METHYLTRANSFERASE 2, MITOCHONDRIAL"/>
    <property type="match status" value="1"/>
</dbReference>
<evidence type="ECO:0000256" key="12">
    <source>
        <dbReference type="PIRSR" id="PIRSR005461-1"/>
    </source>
</evidence>
<comment type="function">
    <text evidence="5 11">Specifically methylates the uridine in position 2552 of 23S rRNA at the 2'-O position of the ribose in the fully assembled 50S ribosomal subunit.</text>
</comment>
<feature type="binding site" evidence="11">
    <location>
        <position position="120"/>
    </location>
    <ligand>
        <name>S-adenosyl-L-methionine</name>
        <dbReference type="ChEBI" id="CHEBI:59789"/>
    </ligand>
</feature>
<evidence type="ECO:0000256" key="10">
    <source>
        <dbReference type="ARBA" id="ARBA00048970"/>
    </source>
</evidence>
<dbReference type="Gene3D" id="3.40.50.150">
    <property type="entry name" value="Vaccinia Virus protein VP39"/>
    <property type="match status" value="1"/>
</dbReference>
<dbReference type="EMBL" id="QRDW01000001">
    <property type="protein sequence ID" value="RED53507.1"/>
    <property type="molecule type" value="Genomic_DNA"/>
</dbReference>
<evidence type="ECO:0000256" key="8">
    <source>
        <dbReference type="ARBA" id="ARBA00041995"/>
    </source>
</evidence>
<keyword evidence="16" id="KW-1185">Reference proteome</keyword>
<dbReference type="InterPro" id="IPR002877">
    <property type="entry name" value="RNA_MeTrfase_FtsJ_dom"/>
</dbReference>
<dbReference type="Pfam" id="PF01728">
    <property type="entry name" value="FtsJ"/>
    <property type="match status" value="1"/>
</dbReference>
<evidence type="ECO:0000259" key="14">
    <source>
        <dbReference type="Pfam" id="PF01728"/>
    </source>
</evidence>
<dbReference type="Proteomes" id="UP000256845">
    <property type="component" value="Unassembled WGS sequence"/>
</dbReference>
<evidence type="ECO:0000256" key="3">
    <source>
        <dbReference type="ARBA" id="ARBA00022679"/>
    </source>
</evidence>
<name>A0A3D9HVL9_9PROT</name>
<keyword evidence="11" id="KW-0963">Cytoplasm</keyword>
<feature type="binding site" evidence="11">
    <location>
        <position position="102"/>
    </location>
    <ligand>
        <name>S-adenosyl-L-methionine</name>
        <dbReference type="ChEBI" id="CHEBI:59789"/>
    </ligand>
</feature>
<reference evidence="15 16" key="1">
    <citation type="submission" date="2018-07" db="EMBL/GenBank/DDBJ databases">
        <title>Genomic Encyclopedia of Type Strains, Phase III (KMG-III): the genomes of soil and plant-associated and newly described type strains.</title>
        <authorList>
            <person name="Whitman W."/>
        </authorList>
    </citation>
    <scope>NUCLEOTIDE SEQUENCE [LARGE SCALE GENOMIC DNA]</scope>
    <source>
        <strain evidence="15 16">CECT 8488</strain>
    </source>
</reference>
<dbReference type="PANTHER" id="PTHR10920">
    <property type="entry name" value="RIBOSOMAL RNA METHYLTRANSFERASE"/>
    <property type="match status" value="1"/>
</dbReference>
<comment type="caution">
    <text evidence="15">The sequence shown here is derived from an EMBL/GenBank/DDBJ whole genome shotgun (WGS) entry which is preliminary data.</text>
</comment>
<feature type="active site" description="Proton acceptor" evidence="11 12">
    <location>
        <position position="200"/>
    </location>
</feature>
<dbReference type="EC" id="2.1.1.166" evidence="6 11"/>
<evidence type="ECO:0000256" key="6">
    <source>
        <dbReference type="ARBA" id="ARBA00038861"/>
    </source>
</evidence>
<proteinExistence type="inferred from homology"/>
<dbReference type="FunFam" id="3.40.50.150:FF:000005">
    <property type="entry name" value="Ribosomal RNA large subunit methyltransferase E"/>
    <property type="match status" value="1"/>
</dbReference>
<evidence type="ECO:0000256" key="7">
    <source>
        <dbReference type="ARBA" id="ARBA00041129"/>
    </source>
</evidence>
<organism evidence="15 16">
    <name type="scientific">Aestuariispira insulae</name>
    <dbReference type="NCBI Taxonomy" id="1461337"/>
    <lineage>
        <taxon>Bacteria</taxon>
        <taxon>Pseudomonadati</taxon>
        <taxon>Pseudomonadota</taxon>
        <taxon>Alphaproteobacteria</taxon>
        <taxon>Rhodospirillales</taxon>
        <taxon>Kiloniellaceae</taxon>
        <taxon>Aestuariispira</taxon>
    </lineage>
</organism>
<keyword evidence="4 11" id="KW-0949">S-adenosyl-L-methionine</keyword>
<comment type="catalytic activity">
    <reaction evidence="10 11">
        <text>uridine(2552) in 23S rRNA + S-adenosyl-L-methionine = 2'-O-methyluridine(2552) in 23S rRNA + S-adenosyl-L-homocysteine + H(+)</text>
        <dbReference type="Rhea" id="RHEA:42720"/>
        <dbReference type="Rhea" id="RHEA-COMP:10202"/>
        <dbReference type="Rhea" id="RHEA-COMP:10203"/>
        <dbReference type="ChEBI" id="CHEBI:15378"/>
        <dbReference type="ChEBI" id="CHEBI:57856"/>
        <dbReference type="ChEBI" id="CHEBI:59789"/>
        <dbReference type="ChEBI" id="CHEBI:65315"/>
        <dbReference type="ChEBI" id="CHEBI:74478"/>
        <dbReference type="EC" id="2.1.1.166"/>
    </reaction>
</comment>
<feature type="binding site" evidence="11">
    <location>
        <position position="136"/>
    </location>
    <ligand>
        <name>S-adenosyl-L-methionine</name>
        <dbReference type="ChEBI" id="CHEBI:59789"/>
    </ligand>
</feature>
<dbReference type="AlphaFoldDB" id="A0A3D9HVL9"/>
<comment type="similarity">
    <text evidence="11">Belongs to the class I-like SAM-binding methyltransferase superfamily. RNA methyltransferase RlmE family.</text>
</comment>
<dbReference type="InterPro" id="IPR050082">
    <property type="entry name" value="RNA_methyltr_RlmE"/>
</dbReference>
<protein>
    <recommendedName>
        <fullName evidence="7 11">Ribosomal RNA large subunit methyltransferase E</fullName>
        <ecNumber evidence="6 11">2.1.1.166</ecNumber>
    </recommendedName>
    <alternativeName>
        <fullName evidence="9 11">23S rRNA Um2552 methyltransferase</fullName>
    </alternativeName>
    <alternativeName>
        <fullName evidence="8 11">rRNA (uridine-2'-O-)-methyltransferase</fullName>
    </alternativeName>
</protein>
<feature type="binding site" evidence="11">
    <location>
        <position position="100"/>
    </location>
    <ligand>
        <name>S-adenosyl-L-methionine</name>
        <dbReference type="ChEBI" id="CHEBI:59789"/>
    </ligand>
</feature>
<evidence type="ECO:0000256" key="4">
    <source>
        <dbReference type="ARBA" id="ARBA00022691"/>
    </source>
</evidence>
<dbReference type="InterPro" id="IPR029063">
    <property type="entry name" value="SAM-dependent_MTases_sf"/>
</dbReference>
<evidence type="ECO:0000313" key="15">
    <source>
        <dbReference type="EMBL" id="RED53507.1"/>
    </source>
</evidence>
<evidence type="ECO:0000256" key="1">
    <source>
        <dbReference type="ARBA" id="ARBA00022552"/>
    </source>
</evidence>
<evidence type="ECO:0000256" key="11">
    <source>
        <dbReference type="HAMAP-Rule" id="MF_01547"/>
    </source>
</evidence>
<sequence length="249" mass="26985">MASDKRGKKTGAKKPSGKKNAGVVEHITDSRYTRVRVKTAKKRKISSTRWLDRQLNDPYVSEAKRLGYRSRAAFKLIEIDDKYDFLRPGQTVVDLGCAPGGWVQVAQERIGGKGDVVGIDLLEVEPIPGATLLVGDFNDDDAPERLKAELGGPVDVVLSDMAPATTGHSPTDHLRIVGLVELAIHFALEVLKPGGSFSAKVFAGGTEQSLLNLLKQNFTKVAHFKPKSSRKESAEMYVVATGFKGDGNV</sequence>
<evidence type="ECO:0000256" key="13">
    <source>
        <dbReference type="SAM" id="MobiDB-lite"/>
    </source>
</evidence>
<gene>
    <name evidence="11" type="primary">rlmE</name>
    <name evidence="11" type="synonym">ftsJ</name>
    <name evidence="11" type="synonym">rrmJ</name>
    <name evidence="15" type="ORF">DFP90_101297</name>
</gene>
<dbReference type="SUPFAM" id="SSF53335">
    <property type="entry name" value="S-adenosyl-L-methionine-dependent methyltransferases"/>
    <property type="match status" value="1"/>
</dbReference>
<keyword evidence="2 11" id="KW-0489">Methyltransferase</keyword>
<keyword evidence="3 11" id="KW-0808">Transferase</keyword>
<evidence type="ECO:0000256" key="2">
    <source>
        <dbReference type="ARBA" id="ARBA00022603"/>
    </source>
</evidence>
<dbReference type="PIRSF" id="PIRSF005461">
    <property type="entry name" value="23S_rRNA_mtase"/>
    <property type="match status" value="1"/>
</dbReference>
<accession>A0A3D9HVL9</accession>